<name>A0ABR3DQJ3_NEUIN</name>
<keyword evidence="3" id="KW-1185">Reference proteome</keyword>
<dbReference type="EMBL" id="JAVLET010000001">
    <property type="protein sequence ID" value="KAL0474929.1"/>
    <property type="molecule type" value="Genomic_DNA"/>
</dbReference>
<evidence type="ECO:0000256" key="1">
    <source>
        <dbReference type="SAM" id="MobiDB-lite"/>
    </source>
</evidence>
<evidence type="ECO:0000313" key="2">
    <source>
        <dbReference type="EMBL" id="KAL0474929.1"/>
    </source>
</evidence>
<protein>
    <submittedName>
        <fullName evidence="2">Uncharacterized protein</fullName>
    </submittedName>
</protein>
<reference evidence="2 3" key="1">
    <citation type="submission" date="2023-09" db="EMBL/GenBank/DDBJ databases">
        <title>Multi-omics analysis of a traditional fermented food reveals byproduct-associated fungal strains for waste-to-food upcycling.</title>
        <authorList>
            <consortium name="Lawrence Berkeley National Laboratory"/>
            <person name="Rekdal V.M."/>
            <person name="Villalobos-Escobedo J.M."/>
            <person name="Rodriguez-Valeron N."/>
            <person name="Garcia M.O."/>
            <person name="Vasquez D.P."/>
            <person name="Damayanti I."/>
            <person name="Sorensen P.M."/>
            <person name="Baidoo E.E."/>
            <person name="De Carvalho A.C."/>
            <person name="Riley R."/>
            <person name="Lipzen A."/>
            <person name="He G."/>
            <person name="Yan M."/>
            <person name="Haridas S."/>
            <person name="Daum C."/>
            <person name="Yoshinaga Y."/>
            <person name="Ng V."/>
            <person name="Grigoriev I.V."/>
            <person name="Munk R."/>
            <person name="Nuraida L."/>
            <person name="Wijaya C.H."/>
            <person name="Morales P.-C."/>
            <person name="Keasling J.D."/>
        </authorList>
    </citation>
    <scope>NUCLEOTIDE SEQUENCE [LARGE SCALE GENOMIC DNA]</scope>
    <source>
        <strain evidence="2 3">FGSC 2613</strain>
    </source>
</reference>
<dbReference type="Proteomes" id="UP001451303">
    <property type="component" value="Unassembled WGS sequence"/>
</dbReference>
<gene>
    <name evidence="2" type="ORF">QR685DRAFT_28305</name>
</gene>
<organism evidence="2 3">
    <name type="scientific">Neurospora intermedia</name>
    <dbReference type="NCBI Taxonomy" id="5142"/>
    <lineage>
        <taxon>Eukaryota</taxon>
        <taxon>Fungi</taxon>
        <taxon>Dikarya</taxon>
        <taxon>Ascomycota</taxon>
        <taxon>Pezizomycotina</taxon>
        <taxon>Sordariomycetes</taxon>
        <taxon>Sordariomycetidae</taxon>
        <taxon>Sordariales</taxon>
        <taxon>Sordariaceae</taxon>
        <taxon>Neurospora</taxon>
    </lineage>
</organism>
<comment type="caution">
    <text evidence="2">The sequence shown here is derived from an EMBL/GenBank/DDBJ whole genome shotgun (WGS) entry which is preliminary data.</text>
</comment>
<proteinExistence type="predicted"/>
<accession>A0ABR3DQJ3</accession>
<sequence>MTPGVLKFIEALASTGNEWPGLAAPLAGKKSGRTSNFAATRPGLPGQDHTKRHGRGGAGFKVLASTSTSLTQQGPLVPLVIRGKENGGRTSILVICALNPPLLLWTTNVPSSHLPLQFFLLATGSETEHEASPTGMTMCDFRMRSGCTHKAPPDWPQCRPSRPLNQQYLAGKYRHFCLLQVNFPLSNDLLRKVLIALRESYEIGTCR</sequence>
<evidence type="ECO:0000313" key="3">
    <source>
        <dbReference type="Proteomes" id="UP001451303"/>
    </source>
</evidence>
<feature type="region of interest" description="Disordered" evidence="1">
    <location>
        <begin position="30"/>
        <end position="58"/>
    </location>
</feature>